<reference evidence="2 3" key="1">
    <citation type="submission" date="2023-10" db="EMBL/GenBank/DDBJ databases">
        <authorList>
            <person name="Venkata Ramana C."/>
            <person name="Sasikala C."/>
            <person name="Dhurka M."/>
        </authorList>
    </citation>
    <scope>NUCLEOTIDE SEQUENCE [LARGE SCALE GENOMIC DNA]</scope>
    <source>
        <strain evidence="2 3">KCTC 32151</strain>
    </source>
</reference>
<evidence type="ECO:0000313" key="2">
    <source>
        <dbReference type="EMBL" id="MDV6225289.1"/>
    </source>
</evidence>
<feature type="region of interest" description="Disordered" evidence="1">
    <location>
        <begin position="263"/>
        <end position="344"/>
    </location>
</feature>
<dbReference type="RefSeq" id="WP_317560418.1">
    <property type="nucleotide sequence ID" value="NZ_JAWLIP010000001.1"/>
</dbReference>
<gene>
    <name evidence="2" type="ORF">R2G56_03230</name>
</gene>
<keyword evidence="3" id="KW-1185">Reference proteome</keyword>
<feature type="compositionally biased region" description="Polar residues" evidence="1">
    <location>
        <begin position="1"/>
        <end position="11"/>
    </location>
</feature>
<dbReference type="EMBL" id="JAWLIP010000001">
    <property type="protein sequence ID" value="MDV6225289.1"/>
    <property type="molecule type" value="Genomic_DNA"/>
</dbReference>
<organism evidence="2 3">
    <name type="scientific">Nitratireductor aquimarinus</name>
    <dbReference type="NCBI Taxonomy" id="889300"/>
    <lineage>
        <taxon>Bacteria</taxon>
        <taxon>Pseudomonadati</taxon>
        <taxon>Pseudomonadota</taxon>
        <taxon>Alphaproteobacteria</taxon>
        <taxon>Hyphomicrobiales</taxon>
        <taxon>Phyllobacteriaceae</taxon>
        <taxon>Nitratireductor</taxon>
    </lineage>
</organism>
<evidence type="ECO:0000256" key="1">
    <source>
        <dbReference type="SAM" id="MobiDB-lite"/>
    </source>
</evidence>
<proteinExistence type="predicted"/>
<name>A0ABU4AGD7_9HYPH</name>
<feature type="region of interest" description="Disordered" evidence="1">
    <location>
        <begin position="1"/>
        <end position="27"/>
    </location>
</feature>
<protein>
    <submittedName>
        <fullName evidence="2">Uncharacterized protein</fullName>
    </submittedName>
</protein>
<comment type="caution">
    <text evidence="2">The sequence shown here is derived from an EMBL/GenBank/DDBJ whole genome shotgun (WGS) entry which is preliminary data.</text>
</comment>
<accession>A0ABU4AGD7</accession>
<sequence length="344" mass="37580">MITTRRQSGKTLSRPDSDAPMMDEVDTPSAATSLLEELISDFERIVADTIAQVEACPAKHDPTFEGYQELLAAVRSATSLEGALLKRAIALVVGKNPKLSLLHLERPLPVHQAAKVLFLRDDWARASMIRCDAEVITREYYRPDLLVVDRAQQHALLLDIKRTVSSYSPSAIVTLRSRMMASALVVREVLERKYEVPSVSRASIAIIDATGDSRSEAEGILGFGDLGWLLRIDGAGRAITHLRELYGAKIRAILQKHCETIMGQRHKGRSGEKPQAGFEKEMGPTPGNEEQDEKLNPQAVDQVGDQEGKFDDIGGNSDEPAGAHAATLSHSPAFAVGVAARRTR</sequence>
<dbReference type="Proteomes" id="UP001185659">
    <property type="component" value="Unassembled WGS sequence"/>
</dbReference>
<evidence type="ECO:0000313" key="3">
    <source>
        <dbReference type="Proteomes" id="UP001185659"/>
    </source>
</evidence>